<accession>A0A318KF60</accession>
<name>A0A318KF60_9NEIS</name>
<organism evidence="1 2">
    <name type="scientific">Rivihabitans pingtungensis</name>
    <dbReference type="NCBI Taxonomy" id="1054498"/>
    <lineage>
        <taxon>Bacteria</taxon>
        <taxon>Pseudomonadati</taxon>
        <taxon>Pseudomonadota</taxon>
        <taxon>Betaproteobacteria</taxon>
        <taxon>Neisseriales</taxon>
        <taxon>Aquaspirillaceae</taxon>
        <taxon>Rivihabitans</taxon>
    </lineage>
</organism>
<proteinExistence type="predicted"/>
<evidence type="ECO:0000313" key="1">
    <source>
        <dbReference type="EMBL" id="PXX76794.1"/>
    </source>
</evidence>
<dbReference type="Proteomes" id="UP000247555">
    <property type="component" value="Unassembled WGS sequence"/>
</dbReference>
<keyword evidence="2" id="KW-1185">Reference proteome</keyword>
<protein>
    <submittedName>
        <fullName evidence="1">Uncharacterized protein</fullName>
    </submittedName>
</protein>
<evidence type="ECO:0000313" key="2">
    <source>
        <dbReference type="Proteomes" id="UP000247555"/>
    </source>
</evidence>
<comment type="caution">
    <text evidence="1">The sequence shown here is derived from an EMBL/GenBank/DDBJ whole genome shotgun (WGS) entry which is preliminary data.</text>
</comment>
<gene>
    <name evidence="1" type="ORF">DFR34_12148</name>
</gene>
<reference evidence="1 2" key="1">
    <citation type="submission" date="2018-05" db="EMBL/GenBank/DDBJ databases">
        <title>Genomic Encyclopedia of Type Strains, Phase IV (KMG-IV): sequencing the most valuable type-strain genomes for metagenomic binning, comparative biology and taxonomic classification.</title>
        <authorList>
            <person name="Goeker M."/>
        </authorList>
    </citation>
    <scope>NUCLEOTIDE SEQUENCE [LARGE SCALE GENOMIC DNA]</scope>
    <source>
        <strain evidence="1 2">DSM 29661</strain>
    </source>
</reference>
<sequence>MRQSTPRAVQNAMGYGPFFAMQHMGLGLWVCCQPNTYKPQNIASFRAHTLAAYAGGPDHSP</sequence>
<dbReference type="AlphaFoldDB" id="A0A318KF60"/>
<dbReference type="EMBL" id="QJKI01000021">
    <property type="protein sequence ID" value="PXX76794.1"/>
    <property type="molecule type" value="Genomic_DNA"/>
</dbReference>